<comment type="similarity">
    <text evidence="1">Belongs to the ABC transporter superfamily.</text>
</comment>
<evidence type="ECO:0000256" key="6">
    <source>
        <dbReference type="ARBA" id="ARBA00022970"/>
    </source>
</evidence>
<dbReference type="PROSITE" id="PS00211">
    <property type="entry name" value="ABC_TRANSPORTER_1"/>
    <property type="match status" value="1"/>
</dbReference>
<gene>
    <name evidence="8" type="ORF">ACFPTN_05825</name>
</gene>
<keyword evidence="5 8" id="KW-0067">ATP-binding</keyword>
<dbReference type="InterPro" id="IPR003593">
    <property type="entry name" value="AAA+_ATPase"/>
</dbReference>
<evidence type="ECO:0000256" key="5">
    <source>
        <dbReference type="ARBA" id="ARBA00022840"/>
    </source>
</evidence>
<protein>
    <submittedName>
        <fullName evidence="8">ABC transporter ATP-binding protein</fullName>
    </submittedName>
</protein>
<dbReference type="SMART" id="SM00382">
    <property type="entry name" value="AAA"/>
    <property type="match status" value="1"/>
</dbReference>
<dbReference type="PANTHER" id="PTHR43820">
    <property type="entry name" value="HIGH-AFFINITY BRANCHED-CHAIN AMINO ACID TRANSPORT ATP-BINDING PROTEIN LIVF"/>
    <property type="match status" value="1"/>
</dbReference>
<proteinExistence type="inferred from homology"/>
<sequence length="235" mass="25371">MLEVEGLSVFHGSVRALDGVSLEVRQGELVALVGSNGAGKSTLLRTLSGLHAPGAGSIRYMGRDIAALRPPRRVEAGIAHVPEGRRVFAPLTVEDNLMLGAYSRKEKRDRLAQELEQVYALFPILRDKRSLAAGTLSGGQQQMLAIGRALMGKPRLLLLDEPSMGLAPLLIAEVFNVVRRLQKQGMTILIVEQNATAALELADYGYVLEAGRVTRAGEGFALCNDEEVRRAYLGA</sequence>
<name>A0ABW1AP62_9RHOO</name>
<evidence type="ECO:0000313" key="9">
    <source>
        <dbReference type="Proteomes" id="UP001595974"/>
    </source>
</evidence>
<dbReference type="Proteomes" id="UP001595974">
    <property type="component" value="Unassembled WGS sequence"/>
</dbReference>
<keyword evidence="3" id="KW-0472">Membrane</keyword>
<dbReference type="InterPro" id="IPR017871">
    <property type="entry name" value="ABC_transporter-like_CS"/>
</dbReference>
<keyword evidence="2" id="KW-0813">Transport</keyword>
<dbReference type="Gene3D" id="3.40.50.300">
    <property type="entry name" value="P-loop containing nucleotide triphosphate hydrolases"/>
    <property type="match status" value="1"/>
</dbReference>
<keyword evidence="3" id="KW-1003">Cell membrane</keyword>
<evidence type="ECO:0000256" key="3">
    <source>
        <dbReference type="ARBA" id="ARBA00022475"/>
    </source>
</evidence>
<dbReference type="InterPro" id="IPR052156">
    <property type="entry name" value="BCAA_Transport_ATP-bd_LivF"/>
</dbReference>
<evidence type="ECO:0000256" key="1">
    <source>
        <dbReference type="ARBA" id="ARBA00005417"/>
    </source>
</evidence>
<reference evidence="9" key="1">
    <citation type="journal article" date="2019" name="Int. J. Syst. Evol. Microbiol.">
        <title>The Global Catalogue of Microorganisms (GCM) 10K type strain sequencing project: providing services to taxonomists for standard genome sequencing and annotation.</title>
        <authorList>
            <consortium name="The Broad Institute Genomics Platform"/>
            <consortium name="The Broad Institute Genome Sequencing Center for Infectious Disease"/>
            <person name="Wu L."/>
            <person name="Ma J."/>
        </authorList>
    </citation>
    <scope>NUCLEOTIDE SEQUENCE [LARGE SCALE GENOMIC DNA]</scope>
    <source>
        <strain evidence="9">SHR3</strain>
    </source>
</reference>
<evidence type="ECO:0000256" key="2">
    <source>
        <dbReference type="ARBA" id="ARBA00022448"/>
    </source>
</evidence>
<keyword evidence="9" id="KW-1185">Reference proteome</keyword>
<feature type="domain" description="ABC transporter" evidence="7">
    <location>
        <begin position="2"/>
        <end position="235"/>
    </location>
</feature>
<comment type="caution">
    <text evidence="8">The sequence shown here is derived from an EMBL/GenBank/DDBJ whole genome shotgun (WGS) entry which is preliminary data.</text>
</comment>
<evidence type="ECO:0000259" key="7">
    <source>
        <dbReference type="PROSITE" id="PS50893"/>
    </source>
</evidence>
<dbReference type="EMBL" id="JBHSOG010000016">
    <property type="protein sequence ID" value="MFC5768884.1"/>
    <property type="molecule type" value="Genomic_DNA"/>
</dbReference>
<dbReference type="GO" id="GO:0005524">
    <property type="term" value="F:ATP binding"/>
    <property type="evidence" value="ECO:0007669"/>
    <property type="project" value="UniProtKB-KW"/>
</dbReference>
<dbReference type="CDD" id="cd03224">
    <property type="entry name" value="ABC_TM1139_LivF_branched"/>
    <property type="match status" value="1"/>
</dbReference>
<dbReference type="Pfam" id="PF00005">
    <property type="entry name" value="ABC_tran"/>
    <property type="match status" value="1"/>
</dbReference>
<evidence type="ECO:0000313" key="8">
    <source>
        <dbReference type="EMBL" id="MFC5768884.1"/>
    </source>
</evidence>
<dbReference type="InterPro" id="IPR003439">
    <property type="entry name" value="ABC_transporter-like_ATP-bd"/>
</dbReference>
<dbReference type="PANTHER" id="PTHR43820:SF4">
    <property type="entry name" value="HIGH-AFFINITY BRANCHED-CHAIN AMINO ACID TRANSPORT ATP-BINDING PROTEIN LIVF"/>
    <property type="match status" value="1"/>
</dbReference>
<dbReference type="SUPFAM" id="SSF52540">
    <property type="entry name" value="P-loop containing nucleoside triphosphate hydrolases"/>
    <property type="match status" value="1"/>
</dbReference>
<evidence type="ECO:0000256" key="4">
    <source>
        <dbReference type="ARBA" id="ARBA00022741"/>
    </source>
</evidence>
<organism evidence="8 9">
    <name type="scientific">Thauera sinica</name>
    <dbReference type="NCBI Taxonomy" id="2665146"/>
    <lineage>
        <taxon>Bacteria</taxon>
        <taxon>Pseudomonadati</taxon>
        <taxon>Pseudomonadota</taxon>
        <taxon>Betaproteobacteria</taxon>
        <taxon>Rhodocyclales</taxon>
        <taxon>Zoogloeaceae</taxon>
        <taxon>Thauera</taxon>
    </lineage>
</organism>
<keyword evidence="6" id="KW-0029">Amino-acid transport</keyword>
<dbReference type="InterPro" id="IPR027417">
    <property type="entry name" value="P-loop_NTPase"/>
</dbReference>
<keyword evidence="4" id="KW-0547">Nucleotide-binding</keyword>
<dbReference type="RefSeq" id="WP_332460905.1">
    <property type="nucleotide sequence ID" value="NZ_JBHSOG010000016.1"/>
</dbReference>
<dbReference type="PROSITE" id="PS50893">
    <property type="entry name" value="ABC_TRANSPORTER_2"/>
    <property type="match status" value="1"/>
</dbReference>
<accession>A0ABW1AP62</accession>